<name>A0A9D5HDQ7_9LILI</name>
<dbReference type="Proteomes" id="UP001085076">
    <property type="component" value="Miscellaneous, Linkage group lg05"/>
</dbReference>
<dbReference type="SUPFAM" id="SSF101936">
    <property type="entry name" value="DNA-binding pseudobarrel domain"/>
    <property type="match status" value="2"/>
</dbReference>
<dbReference type="InterPro" id="IPR015300">
    <property type="entry name" value="DNA-bd_pseudobarrel_sf"/>
</dbReference>
<keyword evidence="2" id="KW-0805">Transcription regulation</keyword>
<evidence type="ECO:0000256" key="2">
    <source>
        <dbReference type="ARBA" id="ARBA00023015"/>
    </source>
</evidence>
<proteinExistence type="predicted"/>
<organism evidence="7 8">
    <name type="scientific">Dioscorea zingiberensis</name>
    <dbReference type="NCBI Taxonomy" id="325984"/>
    <lineage>
        <taxon>Eukaryota</taxon>
        <taxon>Viridiplantae</taxon>
        <taxon>Streptophyta</taxon>
        <taxon>Embryophyta</taxon>
        <taxon>Tracheophyta</taxon>
        <taxon>Spermatophyta</taxon>
        <taxon>Magnoliopsida</taxon>
        <taxon>Liliopsida</taxon>
        <taxon>Dioscoreales</taxon>
        <taxon>Dioscoreaceae</taxon>
        <taxon>Dioscorea</taxon>
    </lineage>
</organism>
<accession>A0A9D5HDQ7</accession>
<reference evidence="7" key="1">
    <citation type="submission" date="2021-03" db="EMBL/GenBank/DDBJ databases">
        <authorList>
            <person name="Li Z."/>
            <person name="Yang C."/>
        </authorList>
    </citation>
    <scope>NUCLEOTIDE SEQUENCE</scope>
    <source>
        <strain evidence="7">Dzin_1.0</strain>
        <tissue evidence="7">Leaf</tissue>
    </source>
</reference>
<dbReference type="OrthoDB" id="1666376at2759"/>
<dbReference type="PANTHER" id="PTHR31920:SF122">
    <property type="entry name" value="B3 DOMAIN-CONTAINING PROTEIN REM23"/>
    <property type="match status" value="1"/>
</dbReference>
<dbReference type="Gene3D" id="2.40.330.10">
    <property type="entry name" value="DNA-binding pseudobarrel domain"/>
    <property type="match status" value="2"/>
</dbReference>
<keyword evidence="5" id="KW-0539">Nucleus</keyword>
<dbReference type="EMBL" id="JAGGNH010000005">
    <property type="protein sequence ID" value="KAJ0972393.1"/>
    <property type="molecule type" value="Genomic_DNA"/>
</dbReference>
<comment type="caution">
    <text evidence="7">The sequence shown here is derived from an EMBL/GenBank/DDBJ whole genome shotgun (WGS) entry which is preliminary data.</text>
</comment>
<gene>
    <name evidence="7" type="ORF">J5N97_020352</name>
</gene>
<comment type="subcellular location">
    <subcellularLocation>
        <location evidence="1">Nucleus</location>
    </subcellularLocation>
</comment>
<reference evidence="7" key="2">
    <citation type="journal article" date="2022" name="Hortic Res">
        <title>The genome of Dioscorea zingiberensis sheds light on the biosynthesis, origin and evolution of the medicinally important diosgenin saponins.</title>
        <authorList>
            <person name="Li Y."/>
            <person name="Tan C."/>
            <person name="Li Z."/>
            <person name="Guo J."/>
            <person name="Li S."/>
            <person name="Chen X."/>
            <person name="Wang C."/>
            <person name="Dai X."/>
            <person name="Yang H."/>
            <person name="Song W."/>
            <person name="Hou L."/>
            <person name="Xu J."/>
            <person name="Tong Z."/>
            <person name="Xu A."/>
            <person name="Yuan X."/>
            <person name="Wang W."/>
            <person name="Yang Q."/>
            <person name="Chen L."/>
            <person name="Sun Z."/>
            <person name="Wang K."/>
            <person name="Pan B."/>
            <person name="Chen J."/>
            <person name="Bao Y."/>
            <person name="Liu F."/>
            <person name="Qi X."/>
            <person name="Gang D.R."/>
            <person name="Wen J."/>
            <person name="Li J."/>
        </authorList>
    </citation>
    <scope>NUCLEOTIDE SEQUENCE</scope>
    <source>
        <strain evidence="7">Dzin_1.0</strain>
    </source>
</reference>
<dbReference type="Pfam" id="PF02362">
    <property type="entry name" value="B3"/>
    <property type="match status" value="2"/>
</dbReference>
<evidence type="ECO:0000313" key="8">
    <source>
        <dbReference type="Proteomes" id="UP001085076"/>
    </source>
</evidence>
<feature type="domain" description="TF-B3" evidence="6">
    <location>
        <begin position="863"/>
        <end position="924"/>
    </location>
</feature>
<evidence type="ECO:0000256" key="5">
    <source>
        <dbReference type="ARBA" id="ARBA00023242"/>
    </source>
</evidence>
<dbReference type="PANTHER" id="PTHR31920">
    <property type="entry name" value="B3 DOMAIN-CONTAINING"/>
    <property type="match status" value="1"/>
</dbReference>
<dbReference type="AlphaFoldDB" id="A0A9D5HDQ7"/>
<sequence length="924" mass="100965">MLVMLAQEQHQQPCTESIKSHGKKSSSSFTPLSFFKIMIGDFTQVMFLPPKVAKTLSGLLNQNVDIEDANGHRWGVKVASVDNRLAFEQGWQDFVLDHSIKIGELLVLNHISAMLFSAKIYAITGCERLEFDDKCITSESKGKKKNEAPSNDFSLRKCQCVGEFDKDIIVIDKESIEKNQATKSAPIDTTDGGMVTRKVGVKRKGEDVHSLETSPTYCDSSKRPHIEITEQVEVQDQIMVEDILIVNETDQISPASPVNENVDVVNVTSGDHSNGDSDFISKGMSHDFVMEEQISDVSLVEVPVKIVSRDSIFMKGTVSVSSINMTASEAKENSCNAIETDQLVMIEELPPRHLNIPIRGQALSTSECIGHGSQNNPETDCAEIADPLIRDSVSTGGSSQGTALVSSTNLIASEAIANSCDALERKDRSMMNEELSLHHCISPIGDQPLSTSESVGHGSQNETEADCAMIVDPFVRNSVLAGDSPQGNIAVSSIDPVASEANGNSCDTLETAGNSCDTLETADRLVMNEELSPHNCISSVRVQALSTSKCSGHGLQNETEANCDIIMNPLISDKVLTGDSPQVANTDEDIEIKLRGDKTNSSELFDHEMLSKEQGTEEIPDSEGNLNVTEGAVFKFLGTLQGICYIVHEDFADKLGDNALSPINFCDADEADTKQKTDDPSNEDENSLHILLSVPVNKDPQDEKSGSMGDVKVHISRTENAPGLQTPESASHHTYDIPEFHNDVNVMVETSPQSGKFSDAMLEENEKLGPSPEVTVLNDVKTEGLMIGKMSDELHEGNEKLSPTPEVTDLKDAKPACMDSIELPSPNSFNFRFYLPENINSCLELPNRLPCNFGRRVLGRKVLLLQDPIMRLWPVLFCESKNFSGFIGGWKDFAAANDLKQGDMCEFLLTDREHATFHVCITKA</sequence>
<dbReference type="SMART" id="SM01019">
    <property type="entry name" value="B3"/>
    <property type="match status" value="2"/>
</dbReference>
<keyword evidence="8" id="KW-1185">Reference proteome</keyword>
<evidence type="ECO:0000313" key="7">
    <source>
        <dbReference type="EMBL" id="KAJ0972393.1"/>
    </source>
</evidence>
<feature type="domain" description="TF-B3" evidence="6">
    <location>
        <begin position="31"/>
        <end position="124"/>
    </location>
</feature>
<dbReference type="InterPro" id="IPR003340">
    <property type="entry name" value="B3_DNA-bd"/>
</dbReference>
<dbReference type="PROSITE" id="PS50863">
    <property type="entry name" value="B3"/>
    <property type="match status" value="2"/>
</dbReference>
<dbReference type="GO" id="GO:0003677">
    <property type="term" value="F:DNA binding"/>
    <property type="evidence" value="ECO:0007669"/>
    <property type="project" value="UniProtKB-KW"/>
</dbReference>
<dbReference type="GO" id="GO:0005634">
    <property type="term" value="C:nucleus"/>
    <property type="evidence" value="ECO:0007669"/>
    <property type="project" value="UniProtKB-SubCell"/>
</dbReference>
<protein>
    <recommendedName>
        <fullName evidence="6">TF-B3 domain-containing protein</fullName>
    </recommendedName>
</protein>
<dbReference type="InterPro" id="IPR050655">
    <property type="entry name" value="Plant_B3_domain"/>
</dbReference>
<evidence type="ECO:0000259" key="6">
    <source>
        <dbReference type="PROSITE" id="PS50863"/>
    </source>
</evidence>
<evidence type="ECO:0000256" key="4">
    <source>
        <dbReference type="ARBA" id="ARBA00023163"/>
    </source>
</evidence>
<keyword evidence="3" id="KW-0238">DNA-binding</keyword>
<evidence type="ECO:0000256" key="3">
    <source>
        <dbReference type="ARBA" id="ARBA00023125"/>
    </source>
</evidence>
<keyword evidence="4" id="KW-0804">Transcription</keyword>
<evidence type="ECO:0000256" key="1">
    <source>
        <dbReference type="ARBA" id="ARBA00004123"/>
    </source>
</evidence>
<dbReference type="CDD" id="cd10017">
    <property type="entry name" value="B3_DNA"/>
    <property type="match status" value="2"/>
</dbReference>